<proteinExistence type="predicted"/>
<evidence type="ECO:0000313" key="5">
    <source>
        <dbReference type="EMBL" id="RHZ31213.1"/>
    </source>
</evidence>
<dbReference type="Proteomes" id="UP000283543">
    <property type="component" value="Unassembled WGS sequence"/>
</dbReference>
<dbReference type="Proteomes" id="UP000266196">
    <property type="component" value="Unassembled WGS sequence"/>
</dbReference>
<evidence type="ECO:0000313" key="2">
    <source>
        <dbReference type="EMBL" id="RHY68623.1"/>
    </source>
</evidence>
<evidence type="ECO:0000313" key="6">
    <source>
        <dbReference type="EMBL" id="RLO11106.1"/>
    </source>
</evidence>
<gene>
    <name evidence="1" type="ORF">DYB25_009810</name>
    <name evidence="5" type="ORF">DYB26_009400</name>
    <name evidence="6" type="ORF">DYB28_004221</name>
    <name evidence="3" type="ORF">DYB30_012458</name>
    <name evidence="4" type="ORF">DYB31_010686</name>
    <name evidence="2" type="ORF">DYB34_008041</name>
</gene>
<evidence type="ECO:0000313" key="7">
    <source>
        <dbReference type="Proteomes" id="UP000266196"/>
    </source>
</evidence>
<reference evidence="6 10" key="1">
    <citation type="journal article" date="2018" name="J. Invertebr. Pathol.">
        <title>New genotyping method for the causative agent of crayfish plague (Aphanomyces astaci) based on whole genome data.</title>
        <authorList>
            <person name="Minardi D."/>
            <person name="Studholme D.J."/>
            <person name="van der Giezen M."/>
            <person name="Pretto T."/>
            <person name="Oidtmann B."/>
        </authorList>
    </citation>
    <scope>NUCLEOTIDE SEQUENCE [LARGE SCALE GENOMIC DNA]</scope>
    <source>
        <strain evidence="6 10">KB13</strain>
    </source>
</reference>
<dbReference type="EMBL" id="QUTI01016567">
    <property type="protein sequence ID" value="RLO11106.1"/>
    <property type="molecule type" value="Genomic_DNA"/>
</dbReference>
<comment type="caution">
    <text evidence="3">The sequence shown here is derived from an EMBL/GenBank/DDBJ whole genome shotgun (WGS) entry which is preliminary data.</text>
</comment>
<sequence>MKTPQRICKEAGLSIDLTKDGMDVMKSLVKSVVQGDVASAGGFESFVAKALKIPVGAPSCLGEPPMTHAMTDKWLLHIFTTVASLLAQLTN</sequence>
<evidence type="ECO:0000313" key="1">
    <source>
        <dbReference type="EMBL" id="RHY37409.1"/>
    </source>
</evidence>
<name>A0A397EFR6_APHAT</name>
<evidence type="ECO:0000313" key="4">
    <source>
        <dbReference type="EMBL" id="RHY84215.1"/>
    </source>
</evidence>
<dbReference type="EMBL" id="QUTB01003321">
    <property type="protein sequence ID" value="RHY68623.1"/>
    <property type="molecule type" value="Genomic_DNA"/>
</dbReference>
<protein>
    <submittedName>
        <fullName evidence="3">Uncharacterized protein</fullName>
    </submittedName>
</protein>
<dbReference type="EMBL" id="QUTE01021071">
    <property type="protein sequence ID" value="RHY84215.1"/>
    <property type="molecule type" value="Genomic_DNA"/>
</dbReference>
<dbReference type="AlphaFoldDB" id="A0A397EFR6"/>
<accession>A0A397EFR6</accession>
<dbReference type="EMBL" id="QUTF01010714">
    <property type="protein sequence ID" value="RHZ31213.1"/>
    <property type="molecule type" value="Genomic_DNA"/>
</dbReference>
<dbReference type="Proteomes" id="UP000286510">
    <property type="component" value="Unassembled WGS sequence"/>
</dbReference>
<evidence type="ECO:0000313" key="3">
    <source>
        <dbReference type="EMBL" id="RHY77708.1"/>
    </source>
</evidence>
<dbReference type="EMBL" id="QUTD01001583">
    <property type="protein sequence ID" value="RHY77708.1"/>
    <property type="molecule type" value="Genomic_DNA"/>
</dbReference>
<evidence type="ECO:0000313" key="8">
    <source>
        <dbReference type="Proteomes" id="UP000266239"/>
    </source>
</evidence>
<evidence type="ECO:0000313" key="12">
    <source>
        <dbReference type="Proteomes" id="UP000286510"/>
    </source>
</evidence>
<reference evidence="7 8" key="2">
    <citation type="submission" date="2018-08" db="EMBL/GenBank/DDBJ databases">
        <title>Aphanomyces genome sequencing and annotation.</title>
        <authorList>
            <person name="Minardi D."/>
            <person name="Oidtmann B."/>
            <person name="Van Der Giezen M."/>
            <person name="Studholme D.J."/>
        </authorList>
    </citation>
    <scope>NUCLEOTIDE SEQUENCE [LARGE SCALE GENOMIC DNA]</scope>
    <source>
        <strain evidence="4 7">197901</strain>
        <strain evidence="3 9">D2</strain>
        <strain evidence="5 12">FDL457</strain>
        <strain evidence="2 11">Si</strain>
        <strain evidence="1 8">Yx</strain>
    </source>
</reference>
<evidence type="ECO:0000313" key="10">
    <source>
        <dbReference type="Proteomes" id="UP000275652"/>
    </source>
</evidence>
<evidence type="ECO:0000313" key="9">
    <source>
        <dbReference type="Proteomes" id="UP000266643"/>
    </source>
</evidence>
<dbReference type="EMBL" id="QUTA01000611">
    <property type="protein sequence ID" value="RHY37409.1"/>
    <property type="molecule type" value="Genomic_DNA"/>
</dbReference>
<dbReference type="Proteomes" id="UP000275652">
    <property type="component" value="Unassembled WGS sequence"/>
</dbReference>
<dbReference type="Proteomes" id="UP000266643">
    <property type="component" value="Unassembled WGS sequence"/>
</dbReference>
<dbReference type="Proteomes" id="UP000266239">
    <property type="component" value="Unassembled WGS sequence"/>
</dbReference>
<organism evidence="3 9">
    <name type="scientific">Aphanomyces astaci</name>
    <name type="common">Crayfish plague agent</name>
    <dbReference type="NCBI Taxonomy" id="112090"/>
    <lineage>
        <taxon>Eukaryota</taxon>
        <taxon>Sar</taxon>
        <taxon>Stramenopiles</taxon>
        <taxon>Oomycota</taxon>
        <taxon>Saprolegniomycetes</taxon>
        <taxon>Saprolegniales</taxon>
        <taxon>Verrucalvaceae</taxon>
        <taxon>Aphanomyces</taxon>
    </lineage>
</organism>
<evidence type="ECO:0000313" key="11">
    <source>
        <dbReference type="Proteomes" id="UP000283543"/>
    </source>
</evidence>